<dbReference type="RefSeq" id="WP_003884511.1">
    <property type="nucleotide sequence ID" value="NZ_JH814752.1"/>
</dbReference>
<accession>K0V3Y5</accession>
<dbReference type="Proteomes" id="UP000006043">
    <property type="component" value="Unassembled WGS sequence"/>
</dbReference>
<proteinExistence type="predicted"/>
<gene>
    <name evidence="1" type="ORF">MFORT_13263</name>
</gene>
<dbReference type="HOGENOM" id="CLU_2343663_0_0_11"/>
<protein>
    <submittedName>
        <fullName evidence="1">AraC family transcriptional regulator</fullName>
    </submittedName>
</protein>
<organism evidence="1 2">
    <name type="scientific">Mycolicibacterium fortuitum subsp. fortuitum DSM 46621 = ATCC 6841 = JCM 6387</name>
    <dbReference type="NCBI Taxonomy" id="1214102"/>
    <lineage>
        <taxon>Bacteria</taxon>
        <taxon>Bacillati</taxon>
        <taxon>Actinomycetota</taxon>
        <taxon>Actinomycetes</taxon>
        <taxon>Mycobacteriales</taxon>
        <taxon>Mycobacteriaceae</taxon>
        <taxon>Mycolicibacterium</taxon>
    </lineage>
</organism>
<dbReference type="AlphaFoldDB" id="K0V3Y5"/>
<name>K0V3Y5_MYCFO</name>
<sequence length="97" mass="10649">MSVTVPLAAAATGVRRGLRDRIVSLNGRGDVAARLLRESLADGLRLHVQDQYGEGRPRASREARPLSLSEQQRLVEFIRDGLSSEIAICRRWPALSG</sequence>
<comment type="caution">
    <text evidence="1">The sequence shown here is derived from an EMBL/GenBank/DDBJ whole genome shotgun (WGS) entry which is preliminary data.</text>
</comment>
<reference evidence="1 2" key="1">
    <citation type="journal article" date="2012" name="J. Bacteriol.">
        <title>Complete Genome Sequence of Mycobacterium fortuitum subsp. fortuitum Type Strain DSM46621.</title>
        <authorList>
            <person name="Ho Y.S."/>
            <person name="Adroub S.A."/>
            <person name="Aleisa F."/>
            <person name="Mahmood H."/>
            <person name="Othoum G."/>
            <person name="Rashid F."/>
            <person name="Zaher M."/>
            <person name="Ali S."/>
            <person name="Bitter W."/>
            <person name="Pain A."/>
            <person name="Abdallah A.M."/>
        </authorList>
    </citation>
    <scope>NUCLEOTIDE SEQUENCE [LARGE SCALE GENOMIC DNA]</scope>
    <source>
        <strain evidence="2">DSM46621</strain>
    </source>
</reference>
<dbReference type="EMBL" id="ALQB01000047">
    <property type="protein sequence ID" value="EJZ13721.1"/>
    <property type="molecule type" value="Genomic_DNA"/>
</dbReference>
<evidence type="ECO:0000313" key="2">
    <source>
        <dbReference type="Proteomes" id="UP000006043"/>
    </source>
</evidence>
<dbReference type="PATRIC" id="fig|1214102.3.peg.2639"/>
<dbReference type="GeneID" id="93413868"/>
<evidence type="ECO:0000313" key="1">
    <source>
        <dbReference type="EMBL" id="EJZ13721.1"/>
    </source>
</evidence>